<proteinExistence type="predicted"/>
<reference evidence="3 4" key="1">
    <citation type="submission" date="2020-04" db="EMBL/GenBank/DDBJ databases">
        <authorList>
            <consortium name="Desulfovibrio sp. FSS-1 genome sequencing consortium"/>
            <person name="Shimoshige H."/>
            <person name="Kobayashi H."/>
            <person name="Maekawa T."/>
        </authorList>
    </citation>
    <scope>NUCLEOTIDE SEQUENCE [LARGE SCALE GENOMIC DNA]</scope>
    <source>
        <strain evidence="3 4">SIID29052-01</strain>
    </source>
</reference>
<dbReference type="EMBL" id="BLTE01000001">
    <property type="protein sequence ID" value="GFK92347.1"/>
    <property type="molecule type" value="Genomic_DNA"/>
</dbReference>
<dbReference type="AlphaFoldDB" id="A0A6V8LRW5"/>
<feature type="chain" id="PRO_5028925341" description="Ice-binding protein C-terminal domain-containing protein" evidence="1">
    <location>
        <begin position="24"/>
        <end position="377"/>
    </location>
</feature>
<comment type="caution">
    <text evidence="3">The sequence shown here is derived from an EMBL/GenBank/DDBJ whole genome shotgun (WGS) entry which is preliminary data.</text>
</comment>
<dbReference type="Pfam" id="PF07589">
    <property type="entry name" value="PEP-CTERM"/>
    <property type="match status" value="1"/>
</dbReference>
<name>A0A6V8LRW5_9BACT</name>
<protein>
    <recommendedName>
        <fullName evidence="2">Ice-binding protein C-terminal domain-containing protein</fullName>
    </recommendedName>
</protein>
<feature type="domain" description="Ice-binding protein C-terminal" evidence="2">
    <location>
        <begin position="348"/>
        <end position="371"/>
    </location>
</feature>
<evidence type="ECO:0000313" key="3">
    <source>
        <dbReference type="EMBL" id="GFK92347.1"/>
    </source>
</evidence>
<dbReference type="RefSeq" id="WP_173080383.1">
    <property type="nucleotide sequence ID" value="NZ_BLTE01000001.1"/>
</dbReference>
<dbReference type="InterPro" id="IPR013424">
    <property type="entry name" value="Ice-binding_C"/>
</dbReference>
<dbReference type="NCBIfam" id="TIGR02595">
    <property type="entry name" value="PEP_CTERM"/>
    <property type="match status" value="1"/>
</dbReference>
<keyword evidence="4" id="KW-1185">Reference proteome</keyword>
<evidence type="ECO:0000313" key="4">
    <source>
        <dbReference type="Proteomes" id="UP000494245"/>
    </source>
</evidence>
<organism evidence="3 4">
    <name type="scientific">Fundidesulfovibrio magnetotacticus</name>
    <dbReference type="NCBI Taxonomy" id="2730080"/>
    <lineage>
        <taxon>Bacteria</taxon>
        <taxon>Pseudomonadati</taxon>
        <taxon>Thermodesulfobacteriota</taxon>
        <taxon>Desulfovibrionia</taxon>
        <taxon>Desulfovibrionales</taxon>
        <taxon>Desulfovibrionaceae</taxon>
        <taxon>Fundidesulfovibrio</taxon>
    </lineage>
</organism>
<gene>
    <name evidence="3" type="ORF">NNJEOMEG_00171</name>
</gene>
<evidence type="ECO:0000259" key="2">
    <source>
        <dbReference type="Pfam" id="PF07589"/>
    </source>
</evidence>
<dbReference type="Proteomes" id="UP000494245">
    <property type="component" value="Unassembled WGS sequence"/>
</dbReference>
<evidence type="ECO:0000256" key="1">
    <source>
        <dbReference type="SAM" id="SignalP"/>
    </source>
</evidence>
<feature type="signal peptide" evidence="1">
    <location>
        <begin position="1"/>
        <end position="23"/>
    </location>
</feature>
<keyword evidence="1" id="KW-0732">Signal</keyword>
<accession>A0A6V8LRW5</accession>
<sequence>MPRRSLDAVILIILVALPSIAFATSNYTVQDLGRGYAVSINDSGRVVGSLNTSPGNSPLPFVYSGGVYSIISVGAGDYYGQATSINNSGIVSGNYGVIENNSVSGYGNFLYNSATGILTNINLNGVNTYSDSRINSVNDSGHYTGAMHFENNPVYQMPFVSDGSSFKMLSTLSGFGGEAFSINNNDVAVGMIATEEIVDGWQRTRAFVYDGTTSEYLALPGHSRALGVNDANVIVGRFGEKFDDRLQHGFIYGNGSYTDLGLGVALGVNNKNSVVGTSFIPGDSSAYLYEDNTMYSLISLVTGKSEFMSLNWAFDINERGQIVGQGRTMNGEWHAFLATPVEDPNPTATPEPSTMLLMGIGAAGAAFMRRRKMKQAN</sequence>
<reference evidence="3 4" key="2">
    <citation type="submission" date="2020-05" db="EMBL/GenBank/DDBJ databases">
        <title>Draft genome sequence of Desulfovibrio sp. strainFSS-1.</title>
        <authorList>
            <person name="Shimoshige H."/>
            <person name="Kobayashi H."/>
            <person name="Maekawa T."/>
        </authorList>
    </citation>
    <scope>NUCLEOTIDE SEQUENCE [LARGE SCALE GENOMIC DNA]</scope>
    <source>
        <strain evidence="3 4">SIID29052-01</strain>
    </source>
</reference>